<evidence type="ECO:0000259" key="2">
    <source>
        <dbReference type="Pfam" id="PF01447"/>
    </source>
</evidence>
<sequence length="1075" mass="120463">MKFRGLTLLFAVSLTVLFAFHAEGFRSEKTPDHYTAPGESRYVTIGGRTPVPEKWKEFTSKYDVEWTLRWDTVRDIPHRALLSGLKITATVDQTNIEEACRSFLRANESLFGIKESNLAVSRKTLRGKWYVIFDQKYEGVPVYGGRVHFRVAENGNLLLFGSECFPHVDVNASPSVSEQAAVRTAKESVDFKEETDELVETKLLVYPDESVMPHRYHLAWTTRMRTKSPPGNWLVFVDAHSNEVIHSENQIKFDAVSGTVTGFMLPEFYDETPVEMPYAHETVTVPSIGQDNTDLIGDYSIEVGPAGLYPIQSQLSGLYVRVMYEDGPEALHSDSALTSSPHDWAWTAPGDGLMDEINMYYHVVFIHDWIKGAPFYFNGMDYQMIAEVRYGTNYDNAFYDGRDIHFGEGSNAPGGFRNLALFSDVIYHEYTHGIIDHIYSFGSGQQFAAMHEGFADYGACTNNDDPYLGDGGLVFNGGYLRNLDNNRRYPEDFIGQSHNDGLIIGGAMWDLRTYEGRTLTDSLWVYALYGEAILFEDYLIEVLIADDDNDNLGDGTPHACVIYLAFDKHGIGPGPATVDHTPLPDTEDTLNPYQILAEIVPTIPFQDTIWLLYTIAPDTNYTQMAMDSTGNPDEYEAFIPAQPAGTVVNYYMSLLCMTSPIGAPDDSVYSFYVGSDTVAPTIVHDPLMDMPLSAWPATAIVEVTDNLGLESVTLEYKRNGLDEVPIPMQRLASTDLYFAQFASGADTSDIFDYRIVAVDSSGGSNTSYEPPDQSYHTFEVCAGFYDDMESGQGDWVHQQGSGGYVDEWHMSQFRNYNPLDSTSWKCGGPNGSNYDDLNHSVLITPSIDLELGSVLGFWHRMDAENRNATRAWDGGFVEISTDGGSNWTQITPQGGYQYTIIDNLDSPFPAGTPCFSGSHDWRYETFDIGTYSGTVLFRFNFGSDKYVTEEGWYIDEATVYFCPEVGAEESAYLRRIPLFYGMSEAYPNPFSETSSLRLELPARSKVELKIYNSAGQLVRTLKNGIENAGYQVVEWDGRDSKQNAVPNGIYFYSLRCSRSGRTVFDRTSKTILLKR</sequence>
<feature type="chain" id="PRO_5022109780" evidence="1">
    <location>
        <begin position="22"/>
        <end position="1075"/>
    </location>
</feature>
<dbReference type="InterPro" id="IPR013856">
    <property type="entry name" value="Peptidase_M4_domain"/>
</dbReference>
<dbReference type="PANTHER" id="PTHR33794">
    <property type="entry name" value="BACILLOLYSIN"/>
    <property type="match status" value="1"/>
</dbReference>
<feature type="signal peptide" evidence="1">
    <location>
        <begin position="1"/>
        <end position="21"/>
    </location>
</feature>
<keyword evidence="1" id="KW-0732">Signal</keyword>
<dbReference type="NCBIfam" id="TIGR04183">
    <property type="entry name" value="Por_Secre_tail"/>
    <property type="match status" value="1"/>
</dbReference>
<dbReference type="GO" id="GO:0004222">
    <property type="term" value="F:metalloendopeptidase activity"/>
    <property type="evidence" value="ECO:0007669"/>
    <property type="project" value="InterPro"/>
</dbReference>
<dbReference type="EMBL" id="SOJN01000094">
    <property type="protein sequence ID" value="TET45127.1"/>
    <property type="molecule type" value="Genomic_DNA"/>
</dbReference>
<dbReference type="AlphaFoldDB" id="A0A523URF2"/>
<feature type="domain" description="FlgD/Vpr Ig-like" evidence="3">
    <location>
        <begin position="994"/>
        <end position="1054"/>
    </location>
</feature>
<dbReference type="InterPro" id="IPR025965">
    <property type="entry name" value="FlgD/Vpr_Ig-like"/>
</dbReference>
<dbReference type="Gene3D" id="2.60.40.4070">
    <property type="match status" value="1"/>
</dbReference>
<organism evidence="4 5">
    <name type="scientific">candidate division TA06 bacterium</name>
    <dbReference type="NCBI Taxonomy" id="2250710"/>
    <lineage>
        <taxon>Bacteria</taxon>
        <taxon>Bacteria division TA06</taxon>
    </lineage>
</organism>
<proteinExistence type="predicted"/>
<dbReference type="Proteomes" id="UP000315525">
    <property type="component" value="Unassembled WGS sequence"/>
</dbReference>
<evidence type="ECO:0000313" key="4">
    <source>
        <dbReference type="EMBL" id="TET45127.1"/>
    </source>
</evidence>
<gene>
    <name evidence="4" type="ORF">E3J62_08425</name>
</gene>
<dbReference type="Gene3D" id="3.10.170.10">
    <property type="match status" value="1"/>
</dbReference>
<protein>
    <submittedName>
        <fullName evidence="4">T9SS type A sorting domain-containing protein</fullName>
    </submittedName>
</protein>
<feature type="domain" description="Peptidase M4" evidence="2">
    <location>
        <begin position="378"/>
        <end position="435"/>
    </location>
</feature>
<dbReference type="Pfam" id="PF01447">
    <property type="entry name" value="Peptidase_M4"/>
    <property type="match status" value="1"/>
</dbReference>
<accession>A0A523URF2</accession>
<comment type="caution">
    <text evidence="4">The sequence shown here is derived from an EMBL/GenBank/DDBJ whole genome shotgun (WGS) entry which is preliminary data.</text>
</comment>
<dbReference type="SUPFAM" id="SSF55486">
    <property type="entry name" value="Metalloproteases ('zincins'), catalytic domain"/>
    <property type="match status" value="1"/>
</dbReference>
<evidence type="ECO:0000313" key="5">
    <source>
        <dbReference type="Proteomes" id="UP000315525"/>
    </source>
</evidence>
<dbReference type="PANTHER" id="PTHR33794:SF1">
    <property type="entry name" value="BACILLOLYSIN"/>
    <property type="match status" value="1"/>
</dbReference>
<evidence type="ECO:0000256" key="1">
    <source>
        <dbReference type="SAM" id="SignalP"/>
    </source>
</evidence>
<evidence type="ECO:0000259" key="3">
    <source>
        <dbReference type="Pfam" id="PF13860"/>
    </source>
</evidence>
<dbReference type="InterPro" id="IPR050728">
    <property type="entry name" value="Zinc_Metalloprotease_M4"/>
</dbReference>
<name>A0A523URF2_UNCT6</name>
<reference evidence="4 5" key="1">
    <citation type="submission" date="2019-03" db="EMBL/GenBank/DDBJ databases">
        <title>Metabolic potential of uncultured bacteria and archaea associated with petroleum seepage in deep-sea sediments.</title>
        <authorList>
            <person name="Dong X."/>
            <person name="Hubert C."/>
        </authorList>
    </citation>
    <scope>NUCLEOTIDE SEQUENCE [LARGE SCALE GENOMIC DNA]</scope>
    <source>
        <strain evidence="4">E44_bin18</strain>
    </source>
</reference>
<dbReference type="Gene3D" id="2.60.120.260">
    <property type="entry name" value="Galactose-binding domain-like"/>
    <property type="match status" value="1"/>
</dbReference>
<dbReference type="Pfam" id="PF13860">
    <property type="entry name" value="FlgD_ig"/>
    <property type="match status" value="1"/>
</dbReference>
<dbReference type="InterPro" id="IPR026444">
    <property type="entry name" value="Secre_tail"/>
</dbReference>